<evidence type="ECO:0000256" key="5">
    <source>
        <dbReference type="ARBA" id="ARBA00022801"/>
    </source>
</evidence>
<dbReference type="PROSITE" id="PS51193">
    <property type="entry name" value="HELICASE_ATP_BIND_2"/>
    <property type="match status" value="1"/>
</dbReference>
<dbReference type="PANTHER" id="PTHR11472">
    <property type="entry name" value="DNA REPAIR DEAD HELICASE RAD3/XP-D SUBFAMILY MEMBER"/>
    <property type="match status" value="1"/>
</dbReference>
<evidence type="ECO:0000256" key="13">
    <source>
        <dbReference type="ARBA" id="ARBA00038058"/>
    </source>
</evidence>
<evidence type="ECO:0000256" key="8">
    <source>
        <dbReference type="ARBA" id="ARBA00023004"/>
    </source>
</evidence>
<dbReference type="InterPro" id="IPR027417">
    <property type="entry name" value="P-loop_NTPase"/>
</dbReference>
<organism evidence="15 16">
    <name type="scientific">Acanthopleuribacter pedis</name>
    <dbReference type="NCBI Taxonomy" id="442870"/>
    <lineage>
        <taxon>Bacteria</taxon>
        <taxon>Pseudomonadati</taxon>
        <taxon>Acidobacteriota</taxon>
        <taxon>Holophagae</taxon>
        <taxon>Acanthopleuribacterales</taxon>
        <taxon>Acanthopleuribacteraceae</taxon>
        <taxon>Acanthopleuribacter</taxon>
    </lineage>
</organism>
<dbReference type="Gene3D" id="3.90.320.10">
    <property type="match status" value="1"/>
</dbReference>
<keyword evidence="3" id="KW-0547">Nucleotide-binding</keyword>
<dbReference type="GO" id="GO:0016818">
    <property type="term" value="F:hydrolase activity, acting on acid anhydrides, in phosphorus-containing anhydrides"/>
    <property type="evidence" value="ECO:0007669"/>
    <property type="project" value="InterPro"/>
</dbReference>
<dbReference type="GO" id="GO:0005524">
    <property type="term" value="F:ATP binding"/>
    <property type="evidence" value="ECO:0007669"/>
    <property type="project" value="UniProtKB-KW"/>
</dbReference>
<dbReference type="Pfam" id="PF12705">
    <property type="entry name" value="PDDEXK_1"/>
    <property type="match status" value="1"/>
</dbReference>
<evidence type="ECO:0000256" key="4">
    <source>
        <dbReference type="ARBA" id="ARBA00022763"/>
    </source>
</evidence>
<dbReference type="SMART" id="SM00491">
    <property type="entry name" value="HELICc2"/>
    <property type="match status" value="1"/>
</dbReference>
<evidence type="ECO:0000256" key="10">
    <source>
        <dbReference type="ARBA" id="ARBA00023125"/>
    </source>
</evidence>
<protein>
    <submittedName>
        <fullName evidence="15">PD-(D/E)XK nuclease family protein</fullName>
    </submittedName>
</protein>
<keyword evidence="12" id="KW-0413">Isomerase</keyword>
<dbReference type="RefSeq" id="WP_207860727.1">
    <property type="nucleotide sequence ID" value="NZ_JAFREP010000019.1"/>
</dbReference>
<dbReference type="GO" id="GO:0003678">
    <property type="term" value="F:DNA helicase activity"/>
    <property type="evidence" value="ECO:0007669"/>
    <property type="project" value="InterPro"/>
</dbReference>
<keyword evidence="16" id="KW-1185">Reference proteome</keyword>
<dbReference type="InterPro" id="IPR038726">
    <property type="entry name" value="PDDEXK_AddAB-type"/>
</dbReference>
<dbReference type="Pfam" id="PF13307">
    <property type="entry name" value="Helicase_C_2"/>
    <property type="match status" value="1"/>
</dbReference>
<comment type="caution">
    <text evidence="15">The sequence shown here is derived from an EMBL/GenBank/DDBJ whole genome shotgun (WGS) entry which is preliminary data.</text>
</comment>
<reference evidence="15" key="1">
    <citation type="submission" date="2021-03" db="EMBL/GenBank/DDBJ databases">
        <authorList>
            <person name="Wang G."/>
        </authorList>
    </citation>
    <scope>NUCLEOTIDE SEQUENCE</scope>
    <source>
        <strain evidence="15">KCTC 12899</strain>
    </source>
</reference>
<feature type="domain" description="Helicase ATP-binding" evidence="14">
    <location>
        <begin position="191"/>
        <end position="450"/>
    </location>
</feature>
<dbReference type="InterPro" id="IPR006554">
    <property type="entry name" value="Helicase-like_DEXD_c2"/>
</dbReference>
<evidence type="ECO:0000259" key="14">
    <source>
        <dbReference type="PROSITE" id="PS51193"/>
    </source>
</evidence>
<keyword evidence="6" id="KW-0347">Helicase</keyword>
<keyword evidence="4" id="KW-0227">DNA damage</keyword>
<accession>A0A8J7QAU3</accession>
<dbReference type="InterPro" id="IPR006555">
    <property type="entry name" value="ATP-dep_Helicase_C"/>
</dbReference>
<keyword evidence="11" id="KW-0234">DNA repair</keyword>
<dbReference type="AlphaFoldDB" id="A0A8J7QAU3"/>
<dbReference type="EMBL" id="JAFREP010000019">
    <property type="protein sequence ID" value="MBO1320775.1"/>
    <property type="molecule type" value="Genomic_DNA"/>
</dbReference>
<dbReference type="Gene3D" id="3.40.50.300">
    <property type="entry name" value="P-loop containing nucleotide triphosphate hydrolases"/>
    <property type="match status" value="2"/>
</dbReference>
<dbReference type="Pfam" id="PF06733">
    <property type="entry name" value="DEAD_2"/>
    <property type="match status" value="1"/>
</dbReference>
<dbReference type="SMART" id="SM00488">
    <property type="entry name" value="DEXDc2"/>
    <property type="match status" value="1"/>
</dbReference>
<evidence type="ECO:0000313" key="16">
    <source>
        <dbReference type="Proteomes" id="UP000664417"/>
    </source>
</evidence>
<keyword evidence="8" id="KW-0408">Iron</keyword>
<gene>
    <name evidence="15" type="ORF">J3U88_20015</name>
</gene>
<keyword evidence="9" id="KW-0411">Iron-sulfur</keyword>
<dbReference type="InterPro" id="IPR014013">
    <property type="entry name" value="Helic_SF1/SF2_ATP-bd_DinG/Rad3"/>
</dbReference>
<evidence type="ECO:0000256" key="1">
    <source>
        <dbReference type="ARBA" id="ARBA00022485"/>
    </source>
</evidence>
<dbReference type="GO" id="GO:0003677">
    <property type="term" value="F:DNA binding"/>
    <property type="evidence" value="ECO:0007669"/>
    <property type="project" value="UniProtKB-KW"/>
</dbReference>
<keyword evidence="1" id="KW-0004">4Fe-4S</keyword>
<dbReference type="Proteomes" id="UP000664417">
    <property type="component" value="Unassembled WGS sequence"/>
</dbReference>
<dbReference type="PANTHER" id="PTHR11472:SF34">
    <property type="entry name" value="REGULATOR OF TELOMERE ELONGATION HELICASE 1"/>
    <property type="match status" value="1"/>
</dbReference>
<evidence type="ECO:0000256" key="7">
    <source>
        <dbReference type="ARBA" id="ARBA00022840"/>
    </source>
</evidence>
<keyword evidence="5" id="KW-0378">Hydrolase</keyword>
<dbReference type="SUPFAM" id="SSF52540">
    <property type="entry name" value="P-loop containing nucleoside triphosphate hydrolases"/>
    <property type="match status" value="1"/>
</dbReference>
<dbReference type="GO" id="GO:0046872">
    <property type="term" value="F:metal ion binding"/>
    <property type="evidence" value="ECO:0007669"/>
    <property type="project" value="UniProtKB-KW"/>
</dbReference>
<proteinExistence type="inferred from homology"/>
<keyword evidence="2" id="KW-0479">Metal-binding</keyword>
<evidence type="ECO:0000313" key="15">
    <source>
        <dbReference type="EMBL" id="MBO1320775.1"/>
    </source>
</evidence>
<dbReference type="GO" id="GO:0051539">
    <property type="term" value="F:4 iron, 4 sulfur cluster binding"/>
    <property type="evidence" value="ECO:0007669"/>
    <property type="project" value="UniProtKB-KW"/>
</dbReference>
<comment type="similarity">
    <text evidence="13">Belongs to the helicase family. DinG subfamily.</text>
</comment>
<keyword evidence="10" id="KW-0238">DNA-binding</keyword>
<dbReference type="InterPro" id="IPR010614">
    <property type="entry name" value="RAD3-like_helicase_DEAD"/>
</dbReference>
<sequence length="790" mass="89729">MTAQHPTAAETAPPVLRFSVRDMAAFALRSGDLYQHWFRSPTGQQGIRGHQRLQRRRGAGYQAEVPVRLQQARDGFVLDIRGRIDGVQRDVSPVVVEEIKTTLLDFARLPENAAAVHMGQAMLYAWMLAEAEDLDRVTVRLSYLHIEKDETHERHETHTRAELQVFFQKVLDQCYAWQRRLLAWRQTRDASLATLPFPRTFRAGQRRLAEESYRVIRDRGRLLAEAPTGIGKSLGVLFPAVKALGAHGLDTLFYLTAKGTGRHAALGAARQLAEVGMRLKVLVLTARDKTCFVESGACDTRGCPFALGYYDRFRAAMADLFARDFLDQATLHEVARAHSVCPFELSLDMTPYVDLIIADVNYAFDPGAFLRRFFGEDKQETVLLIDEAHNLVERGRAMFSAAFEKRDVLEARRALKSTAPEVAKALARLNRHLKKRWNELEEAGREVAVTREKDDAFADALDRLGSALALWQTEREAALFKEPLPEVLRELGRFRRLCEFFGDDFVWVTQRFGKNLRVQLLCLNPGPMIRQRLAQVRAAVFFSATLTPFDYHQRLFGLDEKAKRLRLPSPFDSRRQYTLIAQHISTRYRDRGRSLPALIQLIQTVIAAKQGNYLVFLPSYQYMQQVVTAFSERDHGVEVLVQERAMDEDARLAFLAAFERPRAHGLLAFAVMGGVFGEGVDLVGERLIGVIVVGVGLPKICLERDLIRDHFGLDQGFNVAYRVPGFHKVLQTAGRVIRDSADRGVVCLVDNRFTDPDYLALFPPFWRAFRADNTRQLEQGLADFWSEEVR</sequence>
<dbReference type="GO" id="GO:0006281">
    <property type="term" value="P:DNA repair"/>
    <property type="evidence" value="ECO:0007669"/>
    <property type="project" value="UniProtKB-KW"/>
</dbReference>
<evidence type="ECO:0000256" key="2">
    <source>
        <dbReference type="ARBA" id="ARBA00022723"/>
    </source>
</evidence>
<name>A0A8J7QAU3_9BACT</name>
<evidence type="ECO:0000256" key="12">
    <source>
        <dbReference type="ARBA" id="ARBA00023235"/>
    </source>
</evidence>
<evidence type="ECO:0000256" key="9">
    <source>
        <dbReference type="ARBA" id="ARBA00023014"/>
    </source>
</evidence>
<dbReference type="InterPro" id="IPR011604">
    <property type="entry name" value="PDDEXK-like_dom_sf"/>
</dbReference>
<evidence type="ECO:0000256" key="3">
    <source>
        <dbReference type="ARBA" id="ARBA00022741"/>
    </source>
</evidence>
<dbReference type="Gene3D" id="1.10.275.30">
    <property type="match status" value="1"/>
</dbReference>
<dbReference type="InterPro" id="IPR045028">
    <property type="entry name" value="DinG/Rad3-like"/>
</dbReference>
<evidence type="ECO:0000256" key="11">
    <source>
        <dbReference type="ARBA" id="ARBA00023204"/>
    </source>
</evidence>
<keyword evidence="7" id="KW-0067">ATP-binding</keyword>
<evidence type="ECO:0000256" key="6">
    <source>
        <dbReference type="ARBA" id="ARBA00022806"/>
    </source>
</evidence>